<dbReference type="Pfam" id="PF07690">
    <property type="entry name" value="MFS_1"/>
    <property type="match status" value="1"/>
</dbReference>
<feature type="transmembrane region" description="Helical" evidence="6">
    <location>
        <begin position="174"/>
        <end position="195"/>
    </location>
</feature>
<evidence type="ECO:0000256" key="2">
    <source>
        <dbReference type="ARBA" id="ARBA00022448"/>
    </source>
</evidence>
<keyword evidence="9" id="KW-1185">Reference proteome</keyword>
<feature type="transmembrane region" description="Helical" evidence="6">
    <location>
        <begin position="372"/>
        <end position="394"/>
    </location>
</feature>
<proteinExistence type="predicted"/>
<evidence type="ECO:0000256" key="1">
    <source>
        <dbReference type="ARBA" id="ARBA00004141"/>
    </source>
</evidence>
<evidence type="ECO:0000313" key="8">
    <source>
        <dbReference type="EMBL" id="KAH7354253.1"/>
    </source>
</evidence>
<sequence length="495" mass="54280">MLNMNEKTVDDAVAAHVDKESLQQDVDTVSDEQRVMEKSIRHKFDRRVLPLGIIIFLVAHIDRSNMSNALVLGLKEDTDLSGDRFNVALSMFFVTYILFELPANFMCKKLGPRIWLSFITSGFGLVTMSMAFTTSYGGVMTCRLLLGALEAGVQPGLMYTYSQFYRRHEMASRWGIKAAGGSIAGAFGGLLGSGLGNIPRAGMLVRWRWVFLIEGILTVFVGLGTWVFMPASAEEASFLTNEEKVLAAQRIHEENRTGHEDDDLSPWRFSVLKKALWNANTQLVSLGIMMSLLSLTALSLFMPSLIKSMGYSSTNAQLLTVPPYVLAACICIAASFASDRLKTRGLVILCLTPLTMLGFLLLALVPSTAVRYFALFLTTLAAFTCSPLLLAWVVSNSAGSSVRAIVAAYAVGEGNVGSIIATWTYRPNSAPRYVTGHLINFGGACILLIVSGVTTAYLKRENRKRAMGGRDYRLTDGKEPEWALGHSHPTYRYTA</sequence>
<keyword evidence="2" id="KW-0813">Transport</keyword>
<keyword evidence="5 6" id="KW-0472">Membrane</keyword>
<protein>
    <submittedName>
        <fullName evidence="8">Major facilitator superfamily protein</fullName>
    </submittedName>
</protein>
<feature type="transmembrane region" description="Helical" evidence="6">
    <location>
        <begin position="318"/>
        <end position="338"/>
    </location>
</feature>
<accession>A0A8K0T993</accession>
<feature type="transmembrane region" description="Helical" evidence="6">
    <location>
        <begin position="406"/>
        <end position="425"/>
    </location>
</feature>
<evidence type="ECO:0000256" key="3">
    <source>
        <dbReference type="ARBA" id="ARBA00022692"/>
    </source>
</evidence>
<dbReference type="PANTHER" id="PTHR43791">
    <property type="entry name" value="PERMEASE-RELATED"/>
    <property type="match status" value="1"/>
</dbReference>
<dbReference type="PANTHER" id="PTHR43791:SF53">
    <property type="entry name" value="MAJOR FACILITATOR SUPERFAMILY (MFS) PROFILE DOMAIN-CONTAINING PROTEIN"/>
    <property type="match status" value="1"/>
</dbReference>
<evidence type="ECO:0000259" key="7">
    <source>
        <dbReference type="PROSITE" id="PS50850"/>
    </source>
</evidence>
<dbReference type="AlphaFoldDB" id="A0A8K0T993"/>
<feature type="transmembrane region" description="Helical" evidence="6">
    <location>
        <begin position="48"/>
        <end position="65"/>
    </location>
</feature>
<reference evidence="8" key="1">
    <citation type="journal article" date="2021" name="Nat. Commun.">
        <title>Genetic determinants of endophytism in the Arabidopsis root mycobiome.</title>
        <authorList>
            <person name="Mesny F."/>
            <person name="Miyauchi S."/>
            <person name="Thiergart T."/>
            <person name="Pickel B."/>
            <person name="Atanasova L."/>
            <person name="Karlsson M."/>
            <person name="Huettel B."/>
            <person name="Barry K.W."/>
            <person name="Haridas S."/>
            <person name="Chen C."/>
            <person name="Bauer D."/>
            <person name="Andreopoulos W."/>
            <person name="Pangilinan J."/>
            <person name="LaButti K."/>
            <person name="Riley R."/>
            <person name="Lipzen A."/>
            <person name="Clum A."/>
            <person name="Drula E."/>
            <person name="Henrissat B."/>
            <person name="Kohler A."/>
            <person name="Grigoriev I.V."/>
            <person name="Martin F.M."/>
            <person name="Hacquard S."/>
        </authorList>
    </citation>
    <scope>NUCLEOTIDE SEQUENCE</scope>
    <source>
        <strain evidence="8">MPI-CAGE-AT-0016</strain>
    </source>
</reference>
<evidence type="ECO:0000256" key="6">
    <source>
        <dbReference type="SAM" id="Phobius"/>
    </source>
</evidence>
<feature type="transmembrane region" description="Helical" evidence="6">
    <location>
        <begin position="437"/>
        <end position="458"/>
    </location>
</feature>
<comment type="subcellular location">
    <subcellularLocation>
        <location evidence="1">Membrane</location>
        <topology evidence="1">Multi-pass membrane protein</topology>
    </subcellularLocation>
</comment>
<organism evidence="8 9">
    <name type="scientific">Plectosphaerella cucumerina</name>
    <dbReference type="NCBI Taxonomy" id="40658"/>
    <lineage>
        <taxon>Eukaryota</taxon>
        <taxon>Fungi</taxon>
        <taxon>Dikarya</taxon>
        <taxon>Ascomycota</taxon>
        <taxon>Pezizomycotina</taxon>
        <taxon>Sordariomycetes</taxon>
        <taxon>Hypocreomycetidae</taxon>
        <taxon>Glomerellales</taxon>
        <taxon>Plectosphaerellaceae</taxon>
        <taxon>Plectosphaerella</taxon>
    </lineage>
</organism>
<feature type="transmembrane region" description="Helical" evidence="6">
    <location>
        <begin position="207"/>
        <end position="229"/>
    </location>
</feature>
<evidence type="ECO:0000313" key="9">
    <source>
        <dbReference type="Proteomes" id="UP000813385"/>
    </source>
</evidence>
<feature type="transmembrane region" description="Helical" evidence="6">
    <location>
        <begin position="283"/>
        <end position="306"/>
    </location>
</feature>
<keyword evidence="4 6" id="KW-1133">Transmembrane helix</keyword>
<feature type="domain" description="Major facilitator superfamily (MFS) profile" evidence="7">
    <location>
        <begin position="48"/>
        <end position="463"/>
    </location>
</feature>
<dbReference type="InterPro" id="IPR011701">
    <property type="entry name" value="MFS"/>
</dbReference>
<dbReference type="InterPro" id="IPR020846">
    <property type="entry name" value="MFS_dom"/>
</dbReference>
<dbReference type="FunFam" id="1.20.1250.20:FF:000013">
    <property type="entry name" value="MFS general substrate transporter"/>
    <property type="match status" value="1"/>
</dbReference>
<dbReference type="InterPro" id="IPR036259">
    <property type="entry name" value="MFS_trans_sf"/>
</dbReference>
<dbReference type="GO" id="GO:0016020">
    <property type="term" value="C:membrane"/>
    <property type="evidence" value="ECO:0007669"/>
    <property type="project" value="UniProtKB-SubCell"/>
</dbReference>
<feature type="transmembrane region" description="Helical" evidence="6">
    <location>
        <begin position="345"/>
        <end position="366"/>
    </location>
</feature>
<gene>
    <name evidence="8" type="ORF">B0T11DRAFT_125741</name>
</gene>
<feature type="transmembrane region" description="Helical" evidence="6">
    <location>
        <begin position="114"/>
        <end position="132"/>
    </location>
</feature>
<comment type="caution">
    <text evidence="8">The sequence shown here is derived from an EMBL/GenBank/DDBJ whole genome shotgun (WGS) entry which is preliminary data.</text>
</comment>
<feature type="transmembrane region" description="Helical" evidence="6">
    <location>
        <begin position="144"/>
        <end position="162"/>
    </location>
</feature>
<dbReference type="PROSITE" id="PS50850">
    <property type="entry name" value="MFS"/>
    <property type="match status" value="1"/>
</dbReference>
<dbReference type="Gene3D" id="1.20.1250.20">
    <property type="entry name" value="MFS general substrate transporter like domains"/>
    <property type="match status" value="2"/>
</dbReference>
<dbReference type="GO" id="GO:0022857">
    <property type="term" value="F:transmembrane transporter activity"/>
    <property type="evidence" value="ECO:0007669"/>
    <property type="project" value="InterPro"/>
</dbReference>
<dbReference type="SUPFAM" id="SSF103473">
    <property type="entry name" value="MFS general substrate transporter"/>
    <property type="match status" value="1"/>
</dbReference>
<dbReference type="FunFam" id="1.20.1250.20:FF:000018">
    <property type="entry name" value="MFS transporter permease"/>
    <property type="match status" value="1"/>
</dbReference>
<name>A0A8K0T993_9PEZI</name>
<dbReference type="EMBL" id="JAGPXD010000005">
    <property type="protein sequence ID" value="KAH7354253.1"/>
    <property type="molecule type" value="Genomic_DNA"/>
</dbReference>
<feature type="transmembrane region" description="Helical" evidence="6">
    <location>
        <begin position="85"/>
        <end position="102"/>
    </location>
</feature>
<dbReference type="OrthoDB" id="9971669at2759"/>
<keyword evidence="3 6" id="KW-0812">Transmembrane</keyword>
<evidence type="ECO:0000256" key="5">
    <source>
        <dbReference type="ARBA" id="ARBA00023136"/>
    </source>
</evidence>
<dbReference type="Proteomes" id="UP000813385">
    <property type="component" value="Unassembled WGS sequence"/>
</dbReference>
<evidence type="ECO:0000256" key="4">
    <source>
        <dbReference type="ARBA" id="ARBA00022989"/>
    </source>
</evidence>